<dbReference type="Proteomes" id="UP001219525">
    <property type="component" value="Unassembled WGS sequence"/>
</dbReference>
<reference evidence="1" key="1">
    <citation type="submission" date="2023-03" db="EMBL/GenBank/DDBJ databases">
        <title>Massive genome expansion in bonnet fungi (Mycena s.s.) driven by repeated elements and novel gene families across ecological guilds.</title>
        <authorList>
            <consortium name="Lawrence Berkeley National Laboratory"/>
            <person name="Harder C.B."/>
            <person name="Miyauchi S."/>
            <person name="Viragh M."/>
            <person name="Kuo A."/>
            <person name="Thoen E."/>
            <person name="Andreopoulos B."/>
            <person name="Lu D."/>
            <person name="Skrede I."/>
            <person name="Drula E."/>
            <person name="Henrissat B."/>
            <person name="Morin E."/>
            <person name="Kohler A."/>
            <person name="Barry K."/>
            <person name="LaButti K."/>
            <person name="Morin E."/>
            <person name="Salamov A."/>
            <person name="Lipzen A."/>
            <person name="Mereny Z."/>
            <person name="Hegedus B."/>
            <person name="Baldrian P."/>
            <person name="Stursova M."/>
            <person name="Weitz H."/>
            <person name="Taylor A."/>
            <person name="Grigoriev I.V."/>
            <person name="Nagy L.G."/>
            <person name="Martin F."/>
            <person name="Kauserud H."/>
        </authorList>
    </citation>
    <scope>NUCLEOTIDE SEQUENCE</scope>
    <source>
        <strain evidence="1">9144</strain>
    </source>
</reference>
<evidence type="ECO:0000313" key="1">
    <source>
        <dbReference type="EMBL" id="KAJ7205204.1"/>
    </source>
</evidence>
<keyword evidence="2" id="KW-1185">Reference proteome</keyword>
<gene>
    <name evidence="1" type="ORF">GGX14DRAFT_397747</name>
</gene>
<proteinExistence type="predicted"/>
<name>A0AAD6Y8D7_9AGAR</name>
<protein>
    <submittedName>
        <fullName evidence="1">Uncharacterized protein</fullName>
    </submittedName>
</protein>
<accession>A0AAD6Y8D7</accession>
<evidence type="ECO:0000313" key="2">
    <source>
        <dbReference type="Proteomes" id="UP001219525"/>
    </source>
</evidence>
<dbReference type="AlphaFoldDB" id="A0AAD6Y8D7"/>
<organism evidence="1 2">
    <name type="scientific">Mycena pura</name>
    <dbReference type="NCBI Taxonomy" id="153505"/>
    <lineage>
        <taxon>Eukaryota</taxon>
        <taxon>Fungi</taxon>
        <taxon>Dikarya</taxon>
        <taxon>Basidiomycota</taxon>
        <taxon>Agaricomycotina</taxon>
        <taxon>Agaricomycetes</taxon>
        <taxon>Agaricomycetidae</taxon>
        <taxon>Agaricales</taxon>
        <taxon>Marasmiineae</taxon>
        <taxon>Mycenaceae</taxon>
        <taxon>Mycena</taxon>
    </lineage>
</organism>
<comment type="caution">
    <text evidence="1">The sequence shown here is derived from an EMBL/GenBank/DDBJ whole genome shotgun (WGS) entry which is preliminary data.</text>
</comment>
<dbReference type="Gene3D" id="3.40.50.1820">
    <property type="entry name" value="alpha/beta hydrolase"/>
    <property type="match status" value="1"/>
</dbReference>
<sequence>MLASLYTSELVDGSPFDTGFLDAVTAQYKRIAAFQAHETDIDNIYFDGELTDYLVNFAGALDPNARTVPSWPAYTAAAPNLMTLLDGFVATAVTQDTYRAAGMLFLTNVTLQFPL</sequence>
<dbReference type="InterPro" id="IPR029058">
    <property type="entry name" value="AB_hydrolase_fold"/>
</dbReference>
<dbReference type="EMBL" id="JARJCW010000044">
    <property type="protein sequence ID" value="KAJ7205204.1"/>
    <property type="molecule type" value="Genomic_DNA"/>
</dbReference>